<dbReference type="STRING" id="80854.MVIS_1471"/>
<dbReference type="AlphaFoldDB" id="A0A090IC82"/>
<dbReference type="OrthoDB" id="9790847at2"/>
<dbReference type="NCBIfam" id="TIGR02753">
    <property type="entry name" value="sodN"/>
    <property type="match status" value="1"/>
</dbReference>
<dbReference type="EMBL" id="FPLJ01000030">
    <property type="protein sequence ID" value="SGY86477.1"/>
    <property type="molecule type" value="Genomic_DNA"/>
</dbReference>
<dbReference type="GO" id="GO:0004784">
    <property type="term" value="F:superoxide dismutase activity"/>
    <property type="evidence" value="ECO:0007669"/>
    <property type="project" value="InterPro"/>
</dbReference>
<dbReference type="InterPro" id="IPR036502">
    <property type="entry name" value="NiSOD_sf"/>
</dbReference>
<evidence type="ECO:0000313" key="3">
    <source>
        <dbReference type="Proteomes" id="UP000182660"/>
    </source>
</evidence>
<accession>A0A090IC82</accession>
<dbReference type="Pfam" id="PF09055">
    <property type="entry name" value="Sod_Ni"/>
    <property type="match status" value="1"/>
</dbReference>
<dbReference type="Gene3D" id="1.20.120.400">
    <property type="entry name" value="Nickel-containing superoxide dismutase"/>
    <property type="match status" value="1"/>
</dbReference>
<dbReference type="RefSeq" id="WP_045109792.1">
    <property type="nucleotide sequence ID" value="NZ_CAWQZC010000069.1"/>
</dbReference>
<reference evidence="1 3" key="1">
    <citation type="submission" date="2016-11" db="EMBL/GenBank/DDBJ databases">
        <authorList>
            <person name="Klemetsen T."/>
        </authorList>
    </citation>
    <scope>NUCLEOTIDE SEQUENCE [LARGE SCALE GENOMIC DNA]</scope>
    <source>
        <strain evidence="1">MT 2528</strain>
    </source>
</reference>
<gene>
    <name evidence="1" type="ORF">MT2528_1050</name>
    <name evidence="2" type="ORF">NVI5450_1020</name>
</gene>
<protein>
    <submittedName>
        <fullName evidence="1 2">Nickel-containing superoxide dismutase</fullName>
    </submittedName>
</protein>
<dbReference type="GO" id="GO:0016151">
    <property type="term" value="F:nickel cation binding"/>
    <property type="evidence" value="ECO:0007669"/>
    <property type="project" value="InterPro"/>
</dbReference>
<keyword evidence="3" id="KW-1185">Reference proteome</keyword>
<sequence length="167" mass="18967">MLFKLVSAMDKKLSFSQVSAHCDIPCKIYDPISAQLAVLTMIRMVDLLDEFGCKDSFSLNDQAQFGRLITEKEVHGLKVKEEIRVIWGDYIKQPQLEQFPELHELTHSIMLAASKAKQNIDKDATLDLLAKVNRFAEIFWTTKGVDTFTATSPYPPAQQLVYPKLDC</sequence>
<proteinExistence type="predicted"/>
<evidence type="ECO:0000313" key="1">
    <source>
        <dbReference type="EMBL" id="SGY86477.1"/>
    </source>
</evidence>
<dbReference type="Proteomes" id="UP000183794">
    <property type="component" value="Unassembled WGS sequence"/>
</dbReference>
<name>A0A090IC82_9GAMM</name>
<dbReference type="GeneID" id="61294784"/>
<dbReference type="Proteomes" id="UP000182660">
    <property type="component" value="Unassembled WGS sequence"/>
</dbReference>
<evidence type="ECO:0000313" key="2">
    <source>
        <dbReference type="EMBL" id="SGY89644.1"/>
    </source>
</evidence>
<organism evidence="2 4">
    <name type="scientific">Moritella viscosa</name>
    <dbReference type="NCBI Taxonomy" id="80854"/>
    <lineage>
        <taxon>Bacteria</taxon>
        <taxon>Pseudomonadati</taxon>
        <taxon>Pseudomonadota</taxon>
        <taxon>Gammaproteobacteria</taxon>
        <taxon>Alteromonadales</taxon>
        <taxon>Moritellaceae</taxon>
        <taxon>Moritella</taxon>
    </lineage>
</organism>
<dbReference type="KEGG" id="mvs:MVIS_1471"/>
<dbReference type="PATRIC" id="fig|80854.5.peg.1563"/>
<dbReference type="HOGENOM" id="CLU_141681_0_0_6"/>
<dbReference type="SUPFAM" id="SSF109770">
    <property type="entry name" value="Nickel-containing superoxide dismutase, NiSOD"/>
    <property type="match status" value="1"/>
</dbReference>
<reference evidence="2 4" key="2">
    <citation type="submission" date="2016-11" db="EMBL/GenBank/DDBJ databases">
        <authorList>
            <person name="Jaros S."/>
            <person name="Januszkiewicz K."/>
            <person name="Wedrychowicz H."/>
        </authorList>
    </citation>
    <scope>NUCLEOTIDE SEQUENCE [LARGE SCALE GENOMIC DNA]</scope>
    <source>
        <strain evidence="2">NVI 5450</strain>
    </source>
</reference>
<dbReference type="InterPro" id="IPR014123">
    <property type="entry name" value="Superoxide_dismutase_Ni-type"/>
</dbReference>
<dbReference type="EMBL" id="FPLD01000036">
    <property type="protein sequence ID" value="SGY89644.1"/>
    <property type="molecule type" value="Genomic_DNA"/>
</dbReference>
<evidence type="ECO:0000313" key="4">
    <source>
        <dbReference type="Proteomes" id="UP000183794"/>
    </source>
</evidence>